<evidence type="ECO:0000256" key="1">
    <source>
        <dbReference type="ARBA" id="ARBA00038154"/>
    </source>
</evidence>
<name>A0A4T0H771_WALIC</name>
<feature type="compositionally biased region" description="Basic and acidic residues" evidence="2">
    <location>
        <begin position="617"/>
        <end position="629"/>
    </location>
</feature>
<dbReference type="Pfam" id="PF03097">
    <property type="entry name" value="BRO1"/>
    <property type="match status" value="1"/>
</dbReference>
<gene>
    <name evidence="4" type="ORF">E3P90_03022</name>
</gene>
<dbReference type="PROSITE" id="PS51180">
    <property type="entry name" value="BRO1"/>
    <property type="match status" value="1"/>
</dbReference>
<proteinExistence type="inferred from homology"/>
<dbReference type="AlphaFoldDB" id="A0A4T0H771"/>
<sequence>MNQLAVPYKQASDIDIPSAVNDFLTRKNIPPQSLESDVSRWSDLRRRCMLQHAQNSFPEYLHQLTYISTRLPRDIISFDFATPFPHTAAFSTEESYALADIHYEKAALLFNIAAAFSQSAAQRSRASTDGIKAAIQDLQLSAGAFDLLSDSLSALKTHTATTPDLAPDYIRTLSTLMLAQAQECYWQKAVLDNLKNGSIAKVSMGVSNLYEEACQFALNSTPPPADALPPIWIAHMQVKAHHFAAAAQYRRSLDDLSASRYGHELSRLNLASELVKKAIDFTHRNRVLEAVRHDLKGLHETVLESLARGTKDNDLIYLHDVPTPHHLPAIAPARMVRGVVGVSLTSQHPTIPPDALLFARLTPLAVDAACELWGNRKRSRVRELEQHTAHLDKMQAEALHALNLPGSLQAGDRRADIPPGLLRKTEEVGSDGGLNLLDRLVDDVQLLALGCEGVLDEAVDLLALEEDEDGRVRAQQSQSQHENDAHTNTAGVADVQVSSIAHAPLAQEIQSLQHTLEAASRSDGIVQQKMAAARADLELISSDVECIRRSLPSHSHTAHVHTHAHSLPVDENTRSLRSALEKLDDLADDRRVLVQDVKSIVKRDDIRTKIIRVFEESKRSESGVSEEHNQNNQHTDTDTDTDTLSQSNMAIFDALFEDEMRKYDEIFTELETNSSSQDALLSTTRQLYSLFEKRKQTDAGYVARQDKLQALDLAYYTYIEIKNNLNEGLQFYNNFSQLAHGLKGGVDKFIHHRRLERQVAIEKLSKHIESLTLHESRESITNSPLKSFARIPDSPSHQFGEWDESKPIRFG</sequence>
<evidence type="ECO:0000313" key="4">
    <source>
        <dbReference type="EMBL" id="TIB10003.1"/>
    </source>
</evidence>
<dbReference type="Proteomes" id="UP000306954">
    <property type="component" value="Unassembled WGS sequence"/>
</dbReference>
<dbReference type="InterPro" id="IPR038499">
    <property type="entry name" value="BRO1_sf"/>
</dbReference>
<dbReference type="GO" id="GO:0005768">
    <property type="term" value="C:endosome"/>
    <property type="evidence" value="ECO:0007669"/>
    <property type="project" value="TreeGrafter"/>
</dbReference>
<accession>A0A4T0H771</accession>
<dbReference type="Gene3D" id="1.20.120.560">
    <property type="entry name" value="alix/aip1 in complex with the ypdl late domain"/>
    <property type="match status" value="1"/>
</dbReference>
<organism evidence="4 5">
    <name type="scientific">Wallemia ichthyophaga</name>
    <dbReference type="NCBI Taxonomy" id="245174"/>
    <lineage>
        <taxon>Eukaryota</taxon>
        <taxon>Fungi</taxon>
        <taxon>Dikarya</taxon>
        <taxon>Basidiomycota</taxon>
        <taxon>Wallemiomycotina</taxon>
        <taxon>Wallemiomycetes</taxon>
        <taxon>Wallemiales</taxon>
        <taxon>Wallemiaceae</taxon>
        <taxon>Wallemia</taxon>
    </lineage>
</organism>
<feature type="region of interest" description="Disordered" evidence="2">
    <location>
        <begin position="617"/>
        <end position="643"/>
    </location>
</feature>
<protein>
    <recommendedName>
        <fullName evidence="3">BRO1 domain-containing protein</fullName>
    </recommendedName>
</protein>
<dbReference type="EMBL" id="SPOF01000035">
    <property type="protein sequence ID" value="TIB10003.1"/>
    <property type="molecule type" value="Genomic_DNA"/>
</dbReference>
<dbReference type="PANTHER" id="PTHR23030:SF39">
    <property type="entry name" value="PROGRAMMED CELL DEATH 6-INTERACTING PROTEIN"/>
    <property type="match status" value="1"/>
</dbReference>
<dbReference type="Gene3D" id="1.20.140.50">
    <property type="entry name" value="alix/aip1 like domains"/>
    <property type="match status" value="1"/>
</dbReference>
<dbReference type="Pfam" id="PF13949">
    <property type="entry name" value="ALIX_LYPXL_bnd"/>
    <property type="match status" value="1"/>
</dbReference>
<dbReference type="PANTHER" id="PTHR23030">
    <property type="entry name" value="PCD6 INTERACTING PROTEIN-RELATED"/>
    <property type="match status" value="1"/>
</dbReference>
<dbReference type="Gene3D" id="1.25.40.280">
    <property type="entry name" value="alix/aip1 like domains"/>
    <property type="match status" value="1"/>
</dbReference>
<comment type="similarity">
    <text evidence="1">Belongs to the palA/RIM20 family.</text>
</comment>
<reference evidence="4 5" key="1">
    <citation type="submission" date="2019-03" db="EMBL/GenBank/DDBJ databases">
        <title>Sequencing 23 genomes of Wallemia ichthyophaga.</title>
        <authorList>
            <person name="Gostincar C."/>
        </authorList>
    </citation>
    <scope>NUCLEOTIDE SEQUENCE [LARGE SCALE GENOMIC DNA]</scope>
    <source>
        <strain evidence="4 5">EXF-8621</strain>
    </source>
</reference>
<dbReference type="InterPro" id="IPR025304">
    <property type="entry name" value="ALIX_V_dom"/>
</dbReference>
<dbReference type="SMART" id="SM01041">
    <property type="entry name" value="BRO1"/>
    <property type="match status" value="1"/>
</dbReference>
<feature type="domain" description="BRO1" evidence="3">
    <location>
        <begin position="2"/>
        <end position="398"/>
    </location>
</feature>
<dbReference type="OrthoDB" id="64867at2759"/>
<dbReference type="InterPro" id="IPR004328">
    <property type="entry name" value="BRO1_dom"/>
</dbReference>
<evidence type="ECO:0000259" key="3">
    <source>
        <dbReference type="PROSITE" id="PS51180"/>
    </source>
</evidence>
<feature type="region of interest" description="Disordered" evidence="2">
    <location>
        <begin position="784"/>
        <end position="811"/>
    </location>
</feature>
<evidence type="ECO:0000313" key="5">
    <source>
        <dbReference type="Proteomes" id="UP000306954"/>
    </source>
</evidence>
<evidence type="ECO:0000256" key="2">
    <source>
        <dbReference type="SAM" id="MobiDB-lite"/>
    </source>
</evidence>
<comment type="caution">
    <text evidence="4">The sequence shown here is derived from an EMBL/GenBank/DDBJ whole genome shotgun (WGS) entry which is preliminary data.</text>
</comment>
<dbReference type="OMA" id="VSHAEEM"/>